<gene>
    <name evidence="1" type="ORF">NA56DRAFT_710728</name>
</gene>
<dbReference type="AlphaFoldDB" id="A0A2J6PKW7"/>
<reference evidence="1 2" key="1">
    <citation type="submission" date="2016-05" db="EMBL/GenBank/DDBJ databases">
        <title>A degradative enzymes factory behind the ericoid mycorrhizal symbiosis.</title>
        <authorList>
            <consortium name="DOE Joint Genome Institute"/>
            <person name="Martino E."/>
            <person name="Morin E."/>
            <person name="Grelet G."/>
            <person name="Kuo A."/>
            <person name="Kohler A."/>
            <person name="Daghino S."/>
            <person name="Barry K."/>
            <person name="Choi C."/>
            <person name="Cichocki N."/>
            <person name="Clum A."/>
            <person name="Copeland A."/>
            <person name="Hainaut M."/>
            <person name="Haridas S."/>
            <person name="Labutti K."/>
            <person name="Lindquist E."/>
            <person name="Lipzen A."/>
            <person name="Khouja H.-R."/>
            <person name="Murat C."/>
            <person name="Ohm R."/>
            <person name="Olson A."/>
            <person name="Spatafora J."/>
            <person name="Veneault-Fourrey C."/>
            <person name="Henrissat B."/>
            <person name="Grigoriev I."/>
            <person name="Martin F."/>
            <person name="Perotto S."/>
        </authorList>
    </citation>
    <scope>NUCLEOTIDE SEQUENCE [LARGE SCALE GENOMIC DNA]</scope>
    <source>
        <strain evidence="1 2">UAMH 7357</strain>
    </source>
</reference>
<name>A0A2J6PKW7_9HELO</name>
<evidence type="ECO:0000313" key="1">
    <source>
        <dbReference type="EMBL" id="PMD14654.1"/>
    </source>
</evidence>
<dbReference type="EMBL" id="KZ613520">
    <property type="protein sequence ID" value="PMD14654.1"/>
    <property type="molecule type" value="Genomic_DNA"/>
</dbReference>
<proteinExistence type="predicted"/>
<evidence type="ECO:0000313" key="2">
    <source>
        <dbReference type="Proteomes" id="UP000235672"/>
    </source>
</evidence>
<accession>A0A2J6PKW7</accession>
<organism evidence="1 2">
    <name type="scientific">Hyaloscypha hepaticicola</name>
    <dbReference type="NCBI Taxonomy" id="2082293"/>
    <lineage>
        <taxon>Eukaryota</taxon>
        <taxon>Fungi</taxon>
        <taxon>Dikarya</taxon>
        <taxon>Ascomycota</taxon>
        <taxon>Pezizomycotina</taxon>
        <taxon>Leotiomycetes</taxon>
        <taxon>Helotiales</taxon>
        <taxon>Hyaloscyphaceae</taxon>
        <taxon>Hyaloscypha</taxon>
    </lineage>
</organism>
<protein>
    <submittedName>
        <fullName evidence="1">Uncharacterized protein</fullName>
    </submittedName>
</protein>
<dbReference type="Proteomes" id="UP000235672">
    <property type="component" value="Unassembled WGS sequence"/>
</dbReference>
<sequence length="218" mass="24359">MFAKKSSAVEHNRDQKNGTEWDGCSGCKIGGQDSSYQAALAFPSLVLSIQDVGALATWVFIVIGEYVSKTNLPAGEKIILHYFVTAPLETSTPNKHHKITLAPFLAEITIAIMLLNELYLGSLDSISKRKLSSLRIDLFPVVVPVVIKNIQTHNAQFFGVRHDLELSFNLLARQIGPRSLRSFENVRSYKITVLQSPYLPSSAYGKLNISHKVERYRR</sequence>
<keyword evidence="2" id="KW-1185">Reference proteome</keyword>